<feature type="transmembrane region" description="Helical" evidence="1">
    <location>
        <begin position="331"/>
        <end position="351"/>
    </location>
</feature>
<name>A0A4Y4G1B2_WEIHE</name>
<dbReference type="PIRSF" id="PIRSF037259">
    <property type="entry name" value="EcsB_ABC"/>
    <property type="match status" value="1"/>
</dbReference>
<dbReference type="AlphaFoldDB" id="A0A4Y4G1B2"/>
<dbReference type="EMBL" id="FMAW01000003">
    <property type="protein sequence ID" value="SCB83083.1"/>
    <property type="molecule type" value="Genomic_DNA"/>
</dbReference>
<dbReference type="Proteomes" id="UP000182448">
    <property type="component" value="Unassembled WGS sequence"/>
</dbReference>
<feature type="transmembrane region" description="Helical" evidence="1">
    <location>
        <begin position="241"/>
        <end position="257"/>
    </location>
</feature>
<keyword evidence="4" id="KW-1185">Reference proteome</keyword>
<dbReference type="Proteomes" id="UP000585749">
    <property type="component" value="Unassembled WGS sequence"/>
</dbReference>
<keyword evidence="1" id="KW-0812">Transmembrane</keyword>
<organism evidence="2 5">
    <name type="scientific">Weissella hellenica</name>
    <dbReference type="NCBI Taxonomy" id="46256"/>
    <lineage>
        <taxon>Bacteria</taxon>
        <taxon>Bacillati</taxon>
        <taxon>Bacillota</taxon>
        <taxon>Bacilli</taxon>
        <taxon>Lactobacillales</taxon>
        <taxon>Lactobacillaceae</taxon>
        <taxon>Weissella</taxon>
    </lineage>
</organism>
<dbReference type="GO" id="GO:0016020">
    <property type="term" value="C:membrane"/>
    <property type="evidence" value="ECO:0007669"/>
    <property type="project" value="InterPro"/>
</dbReference>
<reference evidence="3 4" key="1">
    <citation type="submission" date="2016-08" db="EMBL/GenBank/DDBJ databases">
        <authorList>
            <person name="Varghese N."/>
            <person name="Submissions Spin"/>
        </authorList>
    </citation>
    <scope>NUCLEOTIDE SEQUENCE [LARGE SCALE GENOMIC DNA]</scope>
    <source>
        <strain evidence="3 4">R-53116</strain>
    </source>
</reference>
<dbReference type="OrthoDB" id="2447941at2"/>
<feature type="transmembrane region" description="Helical" evidence="1">
    <location>
        <begin position="56"/>
        <end position="73"/>
    </location>
</feature>
<gene>
    <name evidence="3" type="ORF">GA0061075_103105</name>
    <name evidence="2" type="ORF">HF960_02220</name>
</gene>
<evidence type="ECO:0000313" key="2">
    <source>
        <dbReference type="EMBL" id="NKY66518.1"/>
    </source>
</evidence>
<comment type="caution">
    <text evidence="2">The sequence shown here is derived from an EMBL/GenBank/DDBJ whole genome shotgun (WGS) entry which is preliminary data.</text>
</comment>
<evidence type="ECO:0000313" key="4">
    <source>
        <dbReference type="Proteomes" id="UP000182448"/>
    </source>
</evidence>
<protein>
    <submittedName>
        <fullName evidence="2">ABC transporter permease</fullName>
    </submittedName>
    <submittedName>
        <fullName evidence="3">ABC-2 type transport system permease protein</fullName>
    </submittedName>
</protein>
<feature type="transmembrane region" description="Helical" evidence="1">
    <location>
        <begin position="21"/>
        <end position="44"/>
    </location>
</feature>
<dbReference type="Pfam" id="PF05975">
    <property type="entry name" value="EcsB"/>
    <property type="match status" value="1"/>
</dbReference>
<dbReference type="RefSeq" id="WP_074426983.1">
    <property type="nucleotide sequence ID" value="NZ_BJOF01000001.1"/>
</dbReference>
<evidence type="ECO:0000313" key="3">
    <source>
        <dbReference type="EMBL" id="SCB83083.1"/>
    </source>
</evidence>
<evidence type="ECO:0000256" key="1">
    <source>
        <dbReference type="SAM" id="Phobius"/>
    </source>
</evidence>
<feature type="transmembrane region" description="Helical" evidence="1">
    <location>
        <begin position="303"/>
        <end position="325"/>
    </location>
</feature>
<dbReference type="EMBL" id="JAAXPM010000002">
    <property type="protein sequence ID" value="NKY66518.1"/>
    <property type="molecule type" value="Genomic_DNA"/>
</dbReference>
<reference evidence="2 5" key="2">
    <citation type="submission" date="2020-04" db="EMBL/GenBank/DDBJ databases">
        <title>MicrobeNet Type strains.</title>
        <authorList>
            <person name="Nicholson A.C."/>
        </authorList>
    </citation>
    <scope>NUCLEOTIDE SEQUENCE [LARGE SCALE GENOMIC DNA]</scope>
    <source>
        <strain evidence="2 5">CCUG 33494</strain>
    </source>
</reference>
<feature type="transmembrane region" description="Helical" evidence="1">
    <location>
        <begin position="128"/>
        <end position="150"/>
    </location>
</feature>
<proteinExistence type="predicted"/>
<keyword evidence="1" id="KW-1133">Transmembrane helix</keyword>
<feature type="transmembrane region" description="Helical" evidence="1">
    <location>
        <begin position="102"/>
        <end position="122"/>
    </location>
</feature>
<keyword evidence="1" id="KW-0472">Membrane</keyword>
<accession>A0A4Y4G1B2</accession>
<sequence>MKLTHLFKYRFNNRWQIYFKYLRYVFNDHAVLALFFLLGAAGLAYQSLWQTAVINLWTQTILIFIILLTLIIFKEPANFTKPADATALLGDEKSFRHMVKQATYYSMLINGVVEGGLILILWPMLFRLFTHSILILIYLTFLLIFLKILLTYGIVRRNIRFENQNNSRLINWRRLISAEENHQFVVLSFYNLFIDVPGITPKVKRQKWANLLIKYWPEKKELPLTKLFVTAFIRRTQFIKLWLRLTLIGVGAAWFTTGWLQTILLMILLYLLVLQLMPLYEVHQHVVFNFLYPITYKKRLKAFQFAILPWIVVTLIIWLLVVFLTSFNVNLLIQNILSLVLLGCILVFWYTEQKITRNTQRRHTRAFTK</sequence>
<evidence type="ECO:0000313" key="5">
    <source>
        <dbReference type="Proteomes" id="UP000585749"/>
    </source>
</evidence>
<dbReference type="InterPro" id="IPR010288">
    <property type="entry name" value="EcsB_ABC"/>
</dbReference>
<feature type="transmembrane region" description="Helical" evidence="1">
    <location>
        <begin position="263"/>
        <end position="282"/>
    </location>
</feature>